<protein>
    <submittedName>
        <fullName evidence="1">Uncharacterized protein</fullName>
    </submittedName>
</protein>
<organism evidence="1 2">
    <name type="scientific">Amycolatopsis pretoriensis</name>
    <dbReference type="NCBI Taxonomy" id="218821"/>
    <lineage>
        <taxon>Bacteria</taxon>
        <taxon>Bacillati</taxon>
        <taxon>Actinomycetota</taxon>
        <taxon>Actinomycetes</taxon>
        <taxon>Pseudonocardiales</taxon>
        <taxon>Pseudonocardiaceae</taxon>
        <taxon>Amycolatopsis</taxon>
    </lineage>
</organism>
<gene>
    <name evidence="1" type="ORF">SAMN05421837_109104</name>
</gene>
<sequence>MTVRVTATSATRSQPLWWARLRTPKGRETIRADSASAPKAAR</sequence>
<name>A0A1H5REK8_9PSEU</name>
<proteinExistence type="predicted"/>
<reference evidence="2" key="1">
    <citation type="submission" date="2016-10" db="EMBL/GenBank/DDBJ databases">
        <authorList>
            <person name="Varghese N."/>
            <person name="Submissions S."/>
        </authorList>
    </citation>
    <scope>NUCLEOTIDE SEQUENCE [LARGE SCALE GENOMIC DNA]</scope>
    <source>
        <strain evidence="2">DSM 44654</strain>
    </source>
</reference>
<evidence type="ECO:0000313" key="1">
    <source>
        <dbReference type="EMBL" id="SEF35947.1"/>
    </source>
</evidence>
<accession>A0A1H5REK8</accession>
<dbReference type="EMBL" id="FNUJ01000009">
    <property type="protein sequence ID" value="SEF35947.1"/>
    <property type="molecule type" value="Genomic_DNA"/>
</dbReference>
<keyword evidence="2" id="KW-1185">Reference proteome</keyword>
<dbReference type="AlphaFoldDB" id="A0A1H5REK8"/>
<evidence type="ECO:0000313" key="2">
    <source>
        <dbReference type="Proteomes" id="UP000198878"/>
    </source>
</evidence>
<dbReference type="RefSeq" id="WP_279627567.1">
    <property type="nucleotide sequence ID" value="NZ_FNUJ01000009.1"/>
</dbReference>
<dbReference type="Proteomes" id="UP000198878">
    <property type="component" value="Unassembled WGS sequence"/>
</dbReference>